<dbReference type="AlphaFoldDB" id="F2KRE2"/>
<feature type="coiled-coil region" evidence="1">
    <location>
        <begin position="19"/>
        <end position="53"/>
    </location>
</feature>
<gene>
    <name evidence="2" type="ordered locus">Arcve_1883</name>
</gene>
<evidence type="ECO:0000256" key="1">
    <source>
        <dbReference type="SAM" id="Coils"/>
    </source>
</evidence>
<dbReference type="EMBL" id="CP002588">
    <property type="protein sequence ID" value="AEA47876.1"/>
    <property type="molecule type" value="Genomic_DNA"/>
</dbReference>
<protein>
    <submittedName>
        <fullName evidence="2">Uncharacterized protein</fullName>
    </submittedName>
</protein>
<sequence length="56" mass="6206">MATGMGCVPVSVPAQGYAYPTPEDELKALEEEKKELEAELEEINRRIEELRKSLGG</sequence>
<reference evidence="2 3" key="1">
    <citation type="submission" date="2011-03" db="EMBL/GenBank/DDBJ databases">
        <title>The complete genome of Archaeoglobus veneficus SNP6.</title>
        <authorList>
            <consortium name="US DOE Joint Genome Institute (JGI-PGF)"/>
            <person name="Lucas S."/>
            <person name="Copeland A."/>
            <person name="Lapidus A."/>
            <person name="Bruce D."/>
            <person name="Goodwin L."/>
            <person name="Pitluck S."/>
            <person name="Kyrpides N."/>
            <person name="Mavromatis K."/>
            <person name="Pagani I."/>
            <person name="Ivanova N."/>
            <person name="Mikhailova N."/>
            <person name="Lu M."/>
            <person name="Detter J.C."/>
            <person name="Tapia R."/>
            <person name="Han C."/>
            <person name="Land M."/>
            <person name="Hauser L."/>
            <person name="Markowitz V."/>
            <person name="Cheng J.-F."/>
            <person name="Hugenholtz P."/>
            <person name="Woyke T."/>
            <person name="Wu D."/>
            <person name="Spring S."/>
            <person name="Brambilla E."/>
            <person name="Klenk H.-P."/>
            <person name="Eisen J.A."/>
        </authorList>
    </citation>
    <scope>NUCLEOTIDE SEQUENCE [LARGE SCALE GENOMIC DNA]</scope>
    <source>
        <strain>SNP6</strain>
    </source>
</reference>
<proteinExistence type="predicted"/>
<dbReference type="STRING" id="693661.Arcve_1883"/>
<dbReference type="HOGENOM" id="CLU_3002948_0_0_2"/>
<dbReference type="KEGG" id="ave:Arcve_1883"/>
<organism evidence="2 3">
    <name type="scientific">Archaeoglobus veneficus (strain DSM 11195 / SNP6)</name>
    <dbReference type="NCBI Taxonomy" id="693661"/>
    <lineage>
        <taxon>Archaea</taxon>
        <taxon>Methanobacteriati</taxon>
        <taxon>Methanobacteriota</taxon>
        <taxon>Archaeoglobi</taxon>
        <taxon>Archaeoglobales</taxon>
        <taxon>Archaeoglobaceae</taxon>
        <taxon>Archaeoglobus</taxon>
    </lineage>
</organism>
<keyword evidence="3" id="KW-1185">Reference proteome</keyword>
<evidence type="ECO:0000313" key="3">
    <source>
        <dbReference type="Proteomes" id="UP000008136"/>
    </source>
</evidence>
<keyword evidence="1" id="KW-0175">Coiled coil</keyword>
<dbReference type="Proteomes" id="UP000008136">
    <property type="component" value="Chromosome"/>
</dbReference>
<evidence type="ECO:0000313" key="2">
    <source>
        <dbReference type="EMBL" id="AEA47876.1"/>
    </source>
</evidence>
<name>F2KRE2_ARCVS</name>
<accession>F2KRE2</accession>